<proteinExistence type="predicted"/>
<dbReference type="NCBIfam" id="TIGR01731">
    <property type="entry name" value="fil_hemag_20aa"/>
    <property type="match status" value="27"/>
</dbReference>
<dbReference type="InterPro" id="IPR011050">
    <property type="entry name" value="Pectin_lyase_fold/virulence"/>
</dbReference>
<feature type="region of interest" description="Disordered" evidence="2">
    <location>
        <begin position="3020"/>
        <end position="3039"/>
    </location>
</feature>
<comment type="caution">
    <text evidence="4">The sequence shown here is derived from an EMBL/GenBank/DDBJ whole genome shotgun (WGS) entry which is preliminary data.</text>
</comment>
<feature type="region of interest" description="Disordered" evidence="2">
    <location>
        <begin position="2964"/>
        <end position="2985"/>
    </location>
</feature>
<dbReference type="EMBL" id="BMFZ01000010">
    <property type="protein sequence ID" value="GGA55388.1"/>
    <property type="molecule type" value="Genomic_DNA"/>
</dbReference>
<protein>
    <recommendedName>
        <fullName evidence="3">Filamentous haemagglutinin FhaB/tRNA nuclease CdiA-like TPS domain-containing protein</fullName>
    </recommendedName>
</protein>
<dbReference type="InterPro" id="IPR008638">
    <property type="entry name" value="FhaB/CdiA-like_TPS"/>
</dbReference>
<evidence type="ECO:0000259" key="3">
    <source>
        <dbReference type="SMART" id="SM00912"/>
    </source>
</evidence>
<feature type="region of interest" description="Disordered" evidence="2">
    <location>
        <begin position="3496"/>
        <end position="3523"/>
    </location>
</feature>
<dbReference type="InterPro" id="IPR025157">
    <property type="entry name" value="Hemagglutinin_rpt"/>
</dbReference>
<keyword evidence="1" id="KW-0800">Toxin</keyword>
<evidence type="ECO:0000313" key="4">
    <source>
        <dbReference type="EMBL" id="GGA55388.1"/>
    </source>
</evidence>
<dbReference type="Pfam" id="PF05860">
    <property type="entry name" value="TPS"/>
    <property type="match status" value="1"/>
</dbReference>
<organism evidence="4 5">
    <name type="scientific">Hafnia psychrotolerans</name>
    <dbReference type="NCBI Taxonomy" id="1477018"/>
    <lineage>
        <taxon>Bacteria</taxon>
        <taxon>Pseudomonadati</taxon>
        <taxon>Pseudomonadota</taxon>
        <taxon>Gammaproteobacteria</taxon>
        <taxon>Enterobacterales</taxon>
        <taxon>Hafniaceae</taxon>
        <taxon>Hafnia</taxon>
    </lineage>
</organism>
<dbReference type="Gene3D" id="2.160.20.10">
    <property type="entry name" value="Single-stranded right-handed beta-helix, Pectin lyase-like"/>
    <property type="match status" value="1"/>
</dbReference>
<dbReference type="InterPro" id="IPR010069">
    <property type="entry name" value="CdiA_FHA1_rpt"/>
</dbReference>
<dbReference type="NCBIfam" id="TIGR01901">
    <property type="entry name" value="adhes_NPXG"/>
    <property type="match status" value="1"/>
</dbReference>
<gene>
    <name evidence="4" type="ORF">GCM10011328_33570</name>
</gene>
<dbReference type="SUPFAM" id="SSF51126">
    <property type="entry name" value="Pectin lyase-like"/>
    <property type="match status" value="1"/>
</dbReference>
<keyword evidence="5" id="KW-1185">Reference proteome</keyword>
<dbReference type="SMART" id="SM00912">
    <property type="entry name" value="Haemagg_act"/>
    <property type="match status" value="1"/>
</dbReference>
<evidence type="ECO:0000313" key="5">
    <source>
        <dbReference type="Proteomes" id="UP000627464"/>
    </source>
</evidence>
<feature type="compositionally biased region" description="Polar residues" evidence="2">
    <location>
        <begin position="2971"/>
        <end position="2985"/>
    </location>
</feature>
<accession>A0ABQ1H2B9</accession>
<dbReference type="Pfam" id="PF13332">
    <property type="entry name" value="Fil_haemagg_2"/>
    <property type="match status" value="6"/>
</dbReference>
<feature type="domain" description="Filamentous haemagglutinin FhaB/tRNA nuclease CdiA-like TPS" evidence="3">
    <location>
        <begin position="50"/>
        <end position="172"/>
    </location>
</feature>
<evidence type="ECO:0000256" key="1">
    <source>
        <dbReference type="ARBA" id="ARBA00022656"/>
    </source>
</evidence>
<sequence length="4543" mass="459498">MKSNNDQPVALWRKALAYGLMGWLVWQPMVPAFAAGITVAEGNTRTDQAGNGVPVVNIATPNQAGISHNKYNDFNVGQQGLILNNATGKLTQTQLGGLIQNNPNLTAGREAQGIINEVVSANPSQLNGYMEVAGKAANVMVANPYGITCNGCGFLNTPNATLTTGKPVLGADGSLQSLDVTQGAITVEGQGLDARQSDSFSLISRAAKINAGLYAKDLKVTVGANRVDAQGNATPISGTGVPAVAIDTGALGGMYANRIHLVSSDKGVGVNLGNLNASVGDMQIDTSGKLTLSNATSTGKITANAQAIALNGTQQSGGDMVLNSQGQLAVQSSQVTSGGNMTLAADQLNSGNTAQVSAAGNIHATATQGGQWQGSLTAGKDLQLNAGDLTNNGLIAASGNASLTTRRLTNSGALQAKGAQQIQSDSLINNGAISAGGALQLTAHQDLIQGVNGTTAADGALGIKAGQAELAGKTTGQQGGQINAGSLSTQGGSTLSSVGNLSLNADSAQIGGLVSSDNQLTGRFGQLATLAGSQIQSGTDADVQASGVTTLGGNLRTGRDLLLGSGSLNAASGAQVYAVGNVQADAGNNGVWSGSLTAGGDLGVNAADMTNNGTLAAGGDTQFTTQKLTNGGLIQAQGKQTLNASDISNTGKLQSGGVQNITANSLGSQGLIGSLQGLNFQIAGPMTVGEKGSLLAGDQLNIDSGQLTVDGMLTGTKGLTSTTDSVTTGKTAVITSQRDISFTSDRVDNAGLIDAGGNTTMTTQNLNNSGTLQAQGDQTVQSASFANSGTVQAKGAQHITTDQLRNNGAIGAGKALQLQAKQSLSQGAEGTIDATGALAINAGQAQLGGQITGQQNSQLDFGSLTTTADSTLSSAGHLSLNADNAQIGGLVSSDNQLTGRFEQLATLAGSQIQSGTDADVQASGVTTLVGNLRAGRDLLLGSGSLNAVSGAQVYAVGNVQTNAGNNGVWNGSMTAGGDLGVNAADMTNNGTLAAGGDTQFTTQKLTNGGLIQAQGKQTLNASDIRNTGKLQSGGVQNINANSLDNQGLIGSQQGLGLQIADQMTIGNQGSLFAGEQLNIGGGQMTVNGTLTGKNGLTLNADSLNGGQNSLITSLGDIQLNAAQQALNGQLSTTGNVGIHAADLSVGAAGNLHSDKDLAVAASNVATIDGALDGQTVEASGGVLQLHDKGALRSRGDMTLSSRQQQLDGTTSAGNNLTLTADQLNAAASGKTSAQNDVQANITQGGQWLGSLISGRDLGFSSGDFSNGGTLAANRNGQFSFSTLNNTGLLQSLGNQQLSGDTFNNNGTSQSGGDQTLTLNQLNNQGLTGTQGNLGLNVRDLVISGDAATLLADGKLTLKTAQADLGGTLTGSQGADLNATTLTSRAGSVQTSQGDVNLNAGVAKLNGFLSADGSMALTTQQLTTGHGSQTQGKNALGISASTGADLDGKLVTPGTLTLQAGTLNNTASLGANDVDITAGTLTNSGAITADNRLHAKANALQQLGSLAAQNQMNLEGKTLVNQGTITAGDVDVNASDSVTNQQLGMISAGNTMTISAPTLTNNGTLAAKTVGVTANGISNNGLLQGNGNTTLTAGTLTNGAQGKVLSGGTLDLHLGDTQNQGRLQGHQLTLTGNSLNNTGTALGTAGLNAQVQGDLNNAGSLLTSGNATVNAATLENSGQLLSDKDATVTASHITNQGQIQGNTLALSANGADNSGNLMGLKGLTAQLVQDLNNATSGKMLTQGALSVTAAHVTNNGSWQADSADLHASQLDLNGAIQTASRANLILTGALNTQAQGKVVSTGLAVLQAASLNNQGNWSANNLTLQGGTLANSGAVSGVSQLATALSGQLQVQQGGALLSGGTATLNAGNIANSGNIQANNLILTTNSVANAGQLQGQQSLQGTVQNAINNLSGGMLRSQGTLDLGAQSLLNQGQLQGDGATHLTLSNNLNNQGTLLTGGRLTVFAPTLTNNGVLQAQGLTITGSTLNNSGTLTGQGSSTLNVDQTHNQGQLQGDWLQLTGNELHNTGTLFGSQMLGINVQNADNQSGGKLYSAGNLTLVTPALNQSGSLLALGDMTLQLGSGFTQTGTLAAGQNLNLSTQGDLNVLGTLQGNGIQLSSTGNFVNNGQLRGGGGTVGVDASNITLNGNGSVQSGGDIRLNSRGLLNNSGFVGGAGNVMMYAVGQLVNRALLYAGNNMQLLADSIQNNRGDILAGNSLWLQRDAAGNTNSEVINTSGNIETTNGDITINTGHLLNQRDGLSTSSSYQAAAASPASGGASSIKVRLGDLDDDELGIYLSTFNYNNGGSGSNGERWSITTSYLAPNQKGSVKEFLEGTSTVTATASGGAGRIAANNNINIAANTLDNVGSNILAGKNISLSGVNLNNQSYENGIQNKYLTYTYTGTLGSDNPDSKDYKKTFATTSDSTQSTVGRGDSVDSTVTYNLSEAPTYENVSTGEGLRSVIQAGGAVNASFSNNISNTNTTANAGGLSHALNAPNLNGTAGLQPVGGTQNQPLAAGKNLVLGSVQWNDSISNALRQIGNQGAALTDYPLPTGNNGLFVASKDPSSPYLITTNPQLGGIGKTDPSLFNGLNDYLSRPTSSISGINQQTTQNGGGLSFVSVGSSGSLPALSSSSTLAFAATSATGDKFVTAAASVPALGTVVNRVVQPGTPSSPRIETAPVYTDESKFIGSAYFMDRLNLTPDYDYKFLGDAAFDTRYVSNAVLSRTGQRYVGGTGSDLAQMQYLIDNAAGQQAGLGLQLGVSLSPEQVAALTKSIVWWEKTTVNGQTVLAPKLYLSANDTHAVTGSVISGNTVNLDAGHIVNAGSTLQADTQLVAKSSSSLDNLNAGLIASNGNLQLSALGDINNIGSSIAGQTVALASVGGDINNVTQAQQWNAAPSTSKNKTSQLTFSDILTGDVASISASQGLSLSAGNTINNAGAKLTAGSDLQLVALNDINIKANALSSSKSTANSSRVTTDSQASSVSAGGNLSARAGNDLTLAGSAVTAKGDAKLAAANDINLDTMDKSSHQTNGKNQTDNNNATRTVVSSGGNLALSAGRDLNSQAAQLTADLNASLSAGRDVNLNAEQTRTYSETHGNKSVSIRENVGQEGTAISSGGSTTIAAGRDITTQAAEVEAKGDLALSAGRDVNLTTAQESEYSYDEQTKTKKRLFSKTTTHTVKEDYASTEKATQLSGDKVSITAGQDLTVKGSSVVGDSDVTLKAGNNVDIVAATDTRSHYSLKETKKSGLMSGGGLGFTIGKQSAKSQYDGAEISQRDARSIIGTSNGNISIIAGKNIGIAGSDVIAARSPAAIDSSAGNISLNAQNIAITPGRDETREDSKVETKSSGIGLSLKGTPYDAYKNIKDISNTQGGTQKAHQYINEIGAMGADTPQLALSFGKSSGVMSQHSEGIYQSGSALTAAGNIQLNARGNGQTDASGKATSGDITVLGSAVHAGGDTSLDAARNINIQSASETQTTRSHSSDSSWGLSTAIADVGTLTRHVGGGPNNGAGMTPYASSQRNEKETGNVVGQVASTISGDNVTLNSHSGDINVSGSAITGTGNVLLNAAQGNVFVNAGQSSALNETTGSSQKIGDLGGDGYSGTVGWQSSGYHTLNNVDQQSTLRSTIQSGLGNVSILADKDVHISGSDLSAGRSVNLVGENVLLDPSVDTEKREQDQHSKQFGVTTALSGYAVSALQSIEKVSQSAEDKKDPRLTAIYAAQAALDIATQTTATSMNGAAVKVTVSVGGGSSHSQQEKEATTRQGTTIAAGQDVNISAGQDIKGVGVDIRGHNVTLDAGHEILLTAAQKEERIKGSSNSSHGGVGVGFGLGGQQNGFTIELSASGQKGIENGTSLSNQNSHITASDGLNINSGGDTTLTGAVLNGGRVQANVGGNLTISSVQDTATYDSKDTRGGINVSICVPPICAGQVVAGNANLSQQILKNNYASVNEQSGINAGDGGYHIIVKDHTQLDGAVIASQAPADKNTLETGTLGWRDIANVSDYQGSGYSVSVSTNSVPTGGLALSQGDDKGTTSAAVSPGMITITDAAHQQQEVATLSRDTDHANGKVSDGFDQGKIADRLELQREAVALSVQTMGAVQSRLKADKENEIVAKLSAQGLTSEQIAASPEYKQMQQDYGIGGKYWTAGVSFTSALSGLLGGNLQGAAAGAAAPYLANLVKQISAGDEPLRIMLHTALGAFLASAQGGDATAGAAGAFTSAGTAKLLVKMFYPQVKEGELTEAQKQVIDNLVVIAGSTAGGLASGSLSGVGSGANTAKNEVENNALSDIVQAQSEGKTLEQKASEYVEAENQRYKKANCGGMSAEACSVKMYEERREALKETASLGADFVPVVGDIKSFAEAQSALDYLAAAIGIIPGAGDAAGKVIKAAETALKKGDVAEASKLINKASSEIQSVKALDVGSYKELKAREVVGDGLEHDHIPSFAALKKSKENELGRPLTDAETKNLYQNATAVEVPKDVHATGPTYKGKNTPAQVKQDAVDLCGAECRDTESLRKNMLDRGYDPKLVDDAIKQIKDRNQQIGVIK</sequence>
<name>A0ABQ1H2B9_9GAMM</name>
<feature type="compositionally biased region" description="Polar residues" evidence="2">
    <location>
        <begin position="3026"/>
        <end position="3039"/>
    </location>
</feature>
<dbReference type="InterPro" id="IPR012334">
    <property type="entry name" value="Pectin_lyas_fold"/>
</dbReference>
<reference evidence="5" key="1">
    <citation type="journal article" date="2019" name="Int. J. Syst. Evol. Microbiol.">
        <title>The Global Catalogue of Microorganisms (GCM) 10K type strain sequencing project: providing services to taxonomists for standard genome sequencing and annotation.</title>
        <authorList>
            <consortium name="The Broad Institute Genomics Platform"/>
            <consortium name="The Broad Institute Genome Sequencing Center for Infectious Disease"/>
            <person name="Wu L."/>
            <person name="Ma J."/>
        </authorList>
    </citation>
    <scope>NUCLEOTIDE SEQUENCE [LARGE SCALE GENOMIC DNA]</scope>
    <source>
        <strain evidence="5">CGMCC 1.12806</strain>
    </source>
</reference>
<dbReference type="Proteomes" id="UP000627464">
    <property type="component" value="Unassembled WGS sequence"/>
</dbReference>
<evidence type="ECO:0000256" key="2">
    <source>
        <dbReference type="SAM" id="MobiDB-lite"/>
    </source>
</evidence>